<dbReference type="InterPro" id="IPR001478">
    <property type="entry name" value="PDZ"/>
</dbReference>
<protein>
    <recommendedName>
        <fullName evidence="4">PDZ domain-containing protein</fullName>
    </recommendedName>
</protein>
<evidence type="ECO:0000259" key="4">
    <source>
        <dbReference type="SMART" id="SM00228"/>
    </source>
</evidence>
<dbReference type="GO" id="GO:0005634">
    <property type="term" value="C:nucleus"/>
    <property type="evidence" value="ECO:0007669"/>
    <property type="project" value="EnsemblFungi"/>
</dbReference>
<dbReference type="GO" id="GO:0006915">
    <property type="term" value="P:apoptotic process"/>
    <property type="evidence" value="ECO:0007669"/>
    <property type="project" value="EnsemblFungi"/>
</dbReference>
<feature type="region of interest" description="Disordered" evidence="3">
    <location>
        <begin position="1"/>
        <end position="30"/>
    </location>
</feature>
<dbReference type="GO" id="GO:0034605">
    <property type="term" value="P:cellular response to heat"/>
    <property type="evidence" value="ECO:0007669"/>
    <property type="project" value="EnsemblFungi"/>
</dbReference>
<dbReference type="SMART" id="SM00228">
    <property type="entry name" value="PDZ"/>
    <property type="match status" value="3"/>
</dbReference>
<evidence type="ECO:0000256" key="2">
    <source>
        <dbReference type="ARBA" id="ARBA00022737"/>
    </source>
</evidence>
<dbReference type="Gene3D" id="2.40.10.120">
    <property type="match status" value="2"/>
</dbReference>
<dbReference type="GO" id="GO:0120174">
    <property type="term" value="P:stress-induced homeostatically regulated protein degradation pathway"/>
    <property type="evidence" value="ECO:0007669"/>
    <property type="project" value="EnsemblFungi"/>
</dbReference>
<feature type="domain" description="PDZ" evidence="4">
    <location>
        <begin position="865"/>
        <end position="946"/>
    </location>
</feature>
<dbReference type="CDD" id="cd06786">
    <property type="entry name" value="cpPDZ1_ScNma111-like"/>
    <property type="match status" value="1"/>
</dbReference>
<dbReference type="OrthoDB" id="4217619at2759"/>
<dbReference type="PANTHER" id="PTHR46366:SF8">
    <property type="entry name" value="PRO-APOPTOTIC SERINE PROTEASE NMA111"/>
    <property type="match status" value="1"/>
</dbReference>
<dbReference type="InterPro" id="IPR001940">
    <property type="entry name" value="Peptidase_S1C"/>
</dbReference>
<dbReference type="EMBL" id="LK023335">
    <property type="protein sequence ID" value="CDS10412.1"/>
    <property type="molecule type" value="Genomic_DNA"/>
</dbReference>
<dbReference type="AlphaFoldDB" id="A0A077WUQ3"/>
<reference evidence="5" key="1">
    <citation type="journal article" date="2014" name="Genome Announc.">
        <title>De novo whole-genome sequence and genome annotation of Lichtheimia ramosa.</title>
        <authorList>
            <person name="Linde J."/>
            <person name="Schwartze V."/>
            <person name="Binder U."/>
            <person name="Lass-Florl C."/>
            <person name="Voigt K."/>
            <person name="Horn F."/>
        </authorList>
    </citation>
    <scope>NUCLEOTIDE SEQUENCE</scope>
    <source>
        <strain evidence="5">JMRC FSU:6197</strain>
    </source>
</reference>
<feature type="domain" description="PDZ" evidence="4">
    <location>
        <begin position="295"/>
        <end position="373"/>
    </location>
</feature>
<dbReference type="CDD" id="cd06719">
    <property type="entry name" value="PDZ2-4_Nma111p-like"/>
    <property type="match status" value="1"/>
</dbReference>
<dbReference type="SUPFAM" id="SSF50494">
    <property type="entry name" value="Trypsin-like serine proteases"/>
    <property type="match status" value="2"/>
</dbReference>
<accession>A0A077WUQ3</accession>
<dbReference type="InterPro" id="IPR025926">
    <property type="entry name" value="PDZ-like_dom"/>
</dbReference>
<dbReference type="GO" id="GO:0006629">
    <property type="term" value="P:lipid metabolic process"/>
    <property type="evidence" value="ECO:0007669"/>
    <property type="project" value="EnsemblFungi"/>
</dbReference>
<comment type="similarity">
    <text evidence="1">Belongs to the peptidase S1C family.</text>
</comment>
<keyword evidence="2" id="KW-0677">Repeat</keyword>
<dbReference type="SUPFAM" id="SSF50156">
    <property type="entry name" value="PDZ domain-like"/>
    <property type="match status" value="3"/>
</dbReference>
<sequence>MNPAREAVPVFPKDRDFEGADSPAATPCQPAKRRKVVNGTSNTVNDTTDRETMLLDERALDLKPTKWQSTIEQVVKAIVSIRFSQVAAFDTEGPETSEASGFIVDAEKGIILTNRHVACAGPFVGEAICHDHEEVDVFPIYRDPVHDFGFLKFDPSKIKYMPVTQVELRPELAKVGLDIRVVGNDAGEKLSILAGSISRLDRNTPDYGDLTYNDFNTFYLQAASSTSGGSSGSPVIDIEGNAVALQAGGHTKAATDFFLPLDRIKRALGYIQRGENVPRGDVQAQFVYRPFDEARRLGLQPETEEELRTKFNDEIGVLVVETVLPEGPTHGKLEEGDILLTINGEYVTRFVPLEEMLDSNVGKELVFKIERGGKPMEFTITVGDLHAITPDRYVEIGGAKLNEVSYQLARAYCVPCRGVYVAEPAGMFRLDGPDNGWIIKSVDDKETPNLDTFIEVMKGIPDRERVPVVYYSIVDTHTTLVTVVQVERHWSGFRLAVRNDKTGLWDYTDLGEAPPPRQLQPSTKRFAVLDDSLGPCKHLVRCLVKVSYYMPCRLDGFPRNRKQGAGVIVDKERGLVVVGRSIVPTAMGDLSLTFAESLIIPGQLIYLHPTHNFAFVKYDPKLLGDTDVMSAPLSDKILQQGHKVTLVAHNQNQRPVCLNTVVTDVQCVTIPHNGTPRFRGINQDGITLDTPLALECSSGLLASSEGQVQGLWLSYLGERNMNGHDNEYHLGLHISTIMPVLSRLQRDEPVNLRTLNIELTPVNMAQATSMGLSDEWIRKVQDANQAKHQVFMIRRTEAESESTKVLKELDLILAVNGKVITRMYEMDVQYEAEELEMTILRQKKEMTVRVKTSPASGSGTSRVVFWAGAALQEPHKAVLQQSKRLPSRIYISARSKGSPAYMYGLVPTNWITHINSVRVVTLDDLIAAVKNIEDNTYVRVRCVTFDNVPIMLSVKMVNHYFPLIDMVMDPTTECGWKQRTIV</sequence>
<evidence type="ECO:0000313" key="5">
    <source>
        <dbReference type="EMBL" id="CDS10412.1"/>
    </source>
</evidence>
<dbReference type="Pfam" id="PF13365">
    <property type="entry name" value="Trypsin_2"/>
    <property type="match status" value="1"/>
</dbReference>
<dbReference type="Gene3D" id="2.30.42.10">
    <property type="match status" value="2"/>
</dbReference>
<dbReference type="InterPro" id="IPR009003">
    <property type="entry name" value="Peptidase_S1_PA"/>
</dbReference>
<organism evidence="5">
    <name type="scientific">Lichtheimia ramosa</name>
    <dbReference type="NCBI Taxonomy" id="688394"/>
    <lineage>
        <taxon>Eukaryota</taxon>
        <taxon>Fungi</taxon>
        <taxon>Fungi incertae sedis</taxon>
        <taxon>Mucoromycota</taxon>
        <taxon>Mucoromycotina</taxon>
        <taxon>Mucoromycetes</taxon>
        <taxon>Mucorales</taxon>
        <taxon>Lichtheimiaceae</taxon>
        <taxon>Lichtheimia</taxon>
    </lineage>
</organism>
<proteinExistence type="inferred from homology"/>
<dbReference type="InterPro" id="IPR036034">
    <property type="entry name" value="PDZ_sf"/>
</dbReference>
<dbReference type="Pfam" id="PF12812">
    <property type="entry name" value="PDZ_1"/>
    <property type="match status" value="2"/>
</dbReference>
<gene>
    <name evidence="5" type="ORF">LRAMOSA03088</name>
</gene>
<evidence type="ECO:0000256" key="3">
    <source>
        <dbReference type="SAM" id="MobiDB-lite"/>
    </source>
</evidence>
<evidence type="ECO:0000256" key="1">
    <source>
        <dbReference type="ARBA" id="ARBA00010541"/>
    </source>
</evidence>
<feature type="domain" description="PDZ" evidence="4">
    <location>
        <begin position="773"/>
        <end position="843"/>
    </location>
</feature>
<dbReference type="PRINTS" id="PR00834">
    <property type="entry name" value="PROTEASES2C"/>
</dbReference>
<dbReference type="PANTHER" id="PTHR46366">
    <property type="entry name" value="PRO-APOPTOTIC SERINE PROTEASE NMA111"/>
    <property type="match status" value="1"/>
</dbReference>
<dbReference type="GO" id="GO:0004252">
    <property type="term" value="F:serine-type endopeptidase activity"/>
    <property type="evidence" value="ECO:0007669"/>
    <property type="project" value="EnsemblFungi"/>
</dbReference>
<name>A0A077WUQ3_9FUNG</name>